<dbReference type="STRING" id="5601.A0A0D2E4E1"/>
<proteinExistence type="inferred from homology"/>
<protein>
    <submittedName>
        <fullName evidence="2">Uncharacterized protein</fullName>
    </submittedName>
</protein>
<dbReference type="AlphaFoldDB" id="A0A0D2E4E1"/>
<keyword evidence="3" id="KW-1185">Reference proteome</keyword>
<dbReference type="HOGENOM" id="CLU_021588_1_1_1"/>
<gene>
    <name evidence="2" type="ORF">PV04_05115</name>
</gene>
<accession>A0A0D2E4E1</accession>
<evidence type="ECO:0000313" key="3">
    <source>
        <dbReference type="Proteomes" id="UP000054266"/>
    </source>
</evidence>
<dbReference type="InterPro" id="IPR023606">
    <property type="entry name" value="CoA-Trfase_III_dom_1_sf"/>
</dbReference>
<dbReference type="SUPFAM" id="SSF89796">
    <property type="entry name" value="CoA-transferase family III (CaiB/BaiF)"/>
    <property type="match status" value="2"/>
</dbReference>
<dbReference type="InterPro" id="IPR003673">
    <property type="entry name" value="CoA-Trfase_fam_III"/>
</dbReference>
<dbReference type="InterPro" id="IPR052985">
    <property type="entry name" value="CoA-trans_III_biosynth/detox"/>
</dbReference>
<organism evidence="2 3">
    <name type="scientific">Phialophora macrospora</name>
    <dbReference type="NCBI Taxonomy" id="1851006"/>
    <lineage>
        <taxon>Eukaryota</taxon>
        <taxon>Fungi</taxon>
        <taxon>Dikarya</taxon>
        <taxon>Ascomycota</taxon>
        <taxon>Pezizomycotina</taxon>
        <taxon>Eurotiomycetes</taxon>
        <taxon>Chaetothyriomycetidae</taxon>
        <taxon>Chaetothyriales</taxon>
        <taxon>Herpotrichiellaceae</taxon>
        <taxon>Phialophora</taxon>
    </lineage>
</organism>
<comment type="similarity">
    <text evidence="1">Belongs to the CoA-transferase III family.</text>
</comment>
<evidence type="ECO:0000313" key="2">
    <source>
        <dbReference type="EMBL" id="KIW69227.1"/>
    </source>
</evidence>
<dbReference type="Gene3D" id="3.40.50.10540">
    <property type="entry name" value="Crotonobetainyl-coa:carnitine coa-transferase, domain 1"/>
    <property type="match status" value="1"/>
</dbReference>
<name>A0A0D2E4E1_9EURO</name>
<dbReference type="Proteomes" id="UP000054266">
    <property type="component" value="Unassembled WGS sequence"/>
</dbReference>
<dbReference type="PANTHER" id="PTHR48229">
    <property type="entry name" value="CAIB/BAIF FAMILY ENZYME (AFU_ORTHOLOGUE AFUA_1G05360)-RELATED"/>
    <property type="match status" value="1"/>
</dbReference>
<sequence length="590" mass="65683">MTVEGKAHEELSYTIQSEARRIYELIVDDARLNLPDEVKALKDRIQFVGDETQPFFPVPFKAAESQAGLLGYVGLLALTIAQERYGIEQDCQIDVAHALLNGLGALFVRHEGEWLSGSPKMMAAVQRWDHGMTRELYRQLATNIYKSKDGRWYSLHGNMDPTPLLQMLNLPQHNEKNLTWPQIIDMYASVVGNIDSKVLDDWSNNVYRTPGTVCLEKEEFEASPQGKAIKDEPYYNLIPQQYYTQPSVSWDKVPFDPADRRPLSGIKVLDLSRAIAAPTIGRVCAALGATVIRVSCSTNTELPITLMDGCIGKTSVDIDLKTFAGRKRLLRLIEEADVFIDGYRPAVMEHLGFGRDAVLGLVAGRERGIVYCQENCYGWKGPWTTRPGWAQIADTVCGVGLEIGRFNGYDEAHIFPGPNADYLTGHAGIAGVLHALYLRSRQGGSYVVQCSLVVANMQMQSYGKYTEEQQAALKARNKGLVGHMRHYDEIVSHGKNQNVVRGFVADRGFDGAVKTAYYQTVDGSMWGLGDLDIVKTALRFQACKTPAKSGEAIRTDWVVGPCPPGYHLPEWERKQNENFVPIQPSTDGQM</sequence>
<dbReference type="EMBL" id="KN846958">
    <property type="protein sequence ID" value="KIW69227.1"/>
    <property type="molecule type" value="Genomic_DNA"/>
</dbReference>
<reference evidence="2 3" key="1">
    <citation type="submission" date="2015-01" db="EMBL/GenBank/DDBJ databases">
        <title>The Genome Sequence of Capronia semiimmersa CBS27337.</title>
        <authorList>
            <consortium name="The Broad Institute Genomics Platform"/>
            <person name="Cuomo C."/>
            <person name="de Hoog S."/>
            <person name="Gorbushina A."/>
            <person name="Stielow B."/>
            <person name="Teixiera M."/>
            <person name="Abouelleil A."/>
            <person name="Chapman S.B."/>
            <person name="Priest M."/>
            <person name="Young S.K."/>
            <person name="Wortman J."/>
            <person name="Nusbaum C."/>
            <person name="Birren B."/>
        </authorList>
    </citation>
    <scope>NUCLEOTIDE SEQUENCE [LARGE SCALE GENOMIC DNA]</scope>
    <source>
        <strain evidence="2 3">CBS 27337</strain>
    </source>
</reference>
<dbReference type="PANTHER" id="PTHR48229:SF1">
    <property type="entry name" value="ALPHA METHYLACYL-COA RACEMASE-RELATED"/>
    <property type="match status" value="1"/>
</dbReference>
<evidence type="ECO:0000256" key="1">
    <source>
        <dbReference type="ARBA" id="ARBA00008383"/>
    </source>
</evidence>
<dbReference type="Pfam" id="PF02515">
    <property type="entry name" value="CoA_transf_3"/>
    <property type="match status" value="1"/>
</dbReference>
<dbReference type="GO" id="GO:0003824">
    <property type="term" value="F:catalytic activity"/>
    <property type="evidence" value="ECO:0007669"/>
    <property type="project" value="InterPro"/>
</dbReference>